<dbReference type="RefSeq" id="WP_188783957.1">
    <property type="nucleotide sequence ID" value="NZ_BMNI01000004.1"/>
</dbReference>
<dbReference type="InterPro" id="IPR000182">
    <property type="entry name" value="GNAT_dom"/>
</dbReference>
<protein>
    <submittedName>
        <fullName evidence="2">GNAT family N-acetyltransferase</fullName>
    </submittedName>
</protein>
<dbReference type="EMBL" id="BMNI01000004">
    <property type="protein sequence ID" value="GGO90050.1"/>
    <property type="molecule type" value="Genomic_DNA"/>
</dbReference>
<feature type="domain" description="N-acetyltransferase" evidence="1">
    <location>
        <begin position="4"/>
        <end position="177"/>
    </location>
</feature>
<evidence type="ECO:0000313" key="3">
    <source>
        <dbReference type="Proteomes" id="UP000655410"/>
    </source>
</evidence>
<sequence>MSSVLITPVDPASASFDADLQRWYDVYLAVTLDGRPGDAAPWPLPEVRDFVSTPTGFRWCGAWLATREGEAVGAGLLDLPLSSNRTMANVSVLVLPAARRTGVGSALLEVLEREAAARGRTLVLGEVEFGIDVPDEGAAEPGLLFARSHGYAVGQADFQRRLDLPVDAALLDRLAAEAAPHHAAYELVSWRGPVPDDLAARYAALASQLLVEAPTGDLEIEGEDPSVAALREREAARVRQGTSVWHTVALTAEGELVAHTVVAVSEHNRELCEQWGTLVRSDHRGHRLGLAVKVANHRALQADGPPAKQIATWNATVNDHMAAINEQLGFHRVGRLVEVQKQI</sequence>
<organism evidence="2 3">
    <name type="scientific">Nocardioides phosphati</name>
    <dbReference type="NCBI Taxonomy" id="1867775"/>
    <lineage>
        <taxon>Bacteria</taxon>
        <taxon>Bacillati</taxon>
        <taxon>Actinomycetota</taxon>
        <taxon>Actinomycetes</taxon>
        <taxon>Propionibacteriales</taxon>
        <taxon>Nocardioidaceae</taxon>
        <taxon>Nocardioides</taxon>
    </lineage>
</organism>
<dbReference type="CDD" id="cd04301">
    <property type="entry name" value="NAT_SF"/>
    <property type="match status" value="1"/>
</dbReference>
<dbReference type="PROSITE" id="PS51186">
    <property type="entry name" value="GNAT"/>
    <property type="match status" value="1"/>
</dbReference>
<proteinExistence type="predicted"/>
<dbReference type="SUPFAM" id="SSF55729">
    <property type="entry name" value="Acyl-CoA N-acyltransferases (Nat)"/>
    <property type="match status" value="2"/>
</dbReference>
<evidence type="ECO:0000259" key="1">
    <source>
        <dbReference type="PROSITE" id="PS51186"/>
    </source>
</evidence>
<comment type="caution">
    <text evidence="2">The sequence shown here is derived from an EMBL/GenBank/DDBJ whole genome shotgun (WGS) entry which is preliminary data.</text>
</comment>
<dbReference type="Pfam" id="PF00583">
    <property type="entry name" value="Acetyltransf_1"/>
    <property type="match status" value="1"/>
</dbReference>
<reference evidence="3" key="1">
    <citation type="journal article" date="2019" name="Int. J. Syst. Evol. Microbiol.">
        <title>The Global Catalogue of Microorganisms (GCM) 10K type strain sequencing project: providing services to taxonomists for standard genome sequencing and annotation.</title>
        <authorList>
            <consortium name="The Broad Institute Genomics Platform"/>
            <consortium name="The Broad Institute Genome Sequencing Center for Infectious Disease"/>
            <person name="Wu L."/>
            <person name="Ma J."/>
        </authorList>
    </citation>
    <scope>NUCLEOTIDE SEQUENCE [LARGE SCALE GENOMIC DNA]</scope>
    <source>
        <strain evidence="3">CGMCC 4.7371</strain>
    </source>
</reference>
<dbReference type="Proteomes" id="UP000655410">
    <property type="component" value="Unassembled WGS sequence"/>
</dbReference>
<dbReference type="InterPro" id="IPR016181">
    <property type="entry name" value="Acyl_CoA_acyltransferase"/>
</dbReference>
<accession>A0ABQ2NBB4</accession>
<gene>
    <name evidence="2" type="ORF">GCM10011584_20960</name>
</gene>
<keyword evidence="3" id="KW-1185">Reference proteome</keyword>
<name>A0ABQ2NBB4_9ACTN</name>
<dbReference type="Gene3D" id="3.40.630.30">
    <property type="match status" value="1"/>
</dbReference>
<evidence type="ECO:0000313" key="2">
    <source>
        <dbReference type="EMBL" id="GGO90050.1"/>
    </source>
</evidence>